<reference evidence="9 10" key="1">
    <citation type="submission" date="2013-05" db="EMBL/GenBank/DDBJ databases">
        <title>Genome assembly of Chondromyces apiculatus DSM 436.</title>
        <authorList>
            <person name="Sharma G."/>
            <person name="Khatri I."/>
            <person name="Kaur C."/>
            <person name="Mayilraj S."/>
            <person name="Subramanian S."/>
        </authorList>
    </citation>
    <scope>NUCLEOTIDE SEQUENCE [LARGE SCALE GENOMIC DNA]</scope>
    <source>
        <strain evidence="9 10">DSM 436</strain>
    </source>
</reference>
<keyword evidence="4" id="KW-0238">DNA-binding</keyword>
<dbReference type="InterPro" id="IPR032030">
    <property type="entry name" value="YscD_cytoplasmic_dom"/>
</dbReference>
<organism evidence="9 10">
    <name type="scientific">Chondromyces apiculatus DSM 436</name>
    <dbReference type="NCBI Taxonomy" id="1192034"/>
    <lineage>
        <taxon>Bacteria</taxon>
        <taxon>Pseudomonadati</taxon>
        <taxon>Myxococcota</taxon>
        <taxon>Polyangia</taxon>
        <taxon>Polyangiales</taxon>
        <taxon>Polyangiaceae</taxon>
        <taxon>Chondromyces</taxon>
    </lineage>
</organism>
<dbReference type="Pfam" id="PF02954">
    <property type="entry name" value="HTH_8"/>
    <property type="match status" value="1"/>
</dbReference>
<dbReference type="Pfam" id="PF16697">
    <property type="entry name" value="Yop-YscD_cpl"/>
    <property type="match status" value="1"/>
</dbReference>
<gene>
    <name evidence="9" type="ORF">CAP_4182</name>
</gene>
<dbReference type="CDD" id="cd00060">
    <property type="entry name" value="FHA"/>
    <property type="match status" value="1"/>
</dbReference>
<dbReference type="AlphaFoldDB" id="A0A017T6S1"/>
<dbReference type="RefSeq" id="WP_081865077.1">
    <property type="nucleotide sequence ID" value="NZ_ASRX01000030.1"/>
</dbReference>
<keyword evidence="2" id="KW-0067">ATP-binding</keyword>
<evidence type="ECO:0000259" key="8">
    <source>
        <dbReference type="PROSITE" id="PS50045"/>
    </source>
</evidence>
<dbReference type="Pfam" id="PF25601">
    <property type="entry name" value="AAA_lid_14"/>
    <property type="match status" value="1"/>
</dbReference>
<dbReference type="PROSITE" id="PS00688">
    <property type="entry name" value="SIGMA54_INTERACT_3"/>
    <property type="match status" value="1"/>
</dbReference>
<evidence type="ECO:0000259" key="7">
    <source>
        <dbReference type="PROSITE" id="PS50006"/>
    </source>
</evidence>
<dbReference type="Gene3D" id="3.40.50.300">
    <property type="entry name" value="P-loop containing nucleotide triphosphate hydrolases"/>
    <property type="match status" value="1"/>
</dbReference>
<dbReference type="InterPro" id="IPR003593">
    <property type="entry name" value="AAA+_ATPase"/>
</dbReference>
<evidence type="ECO:0000256" key="3">
    <source>
        <dbReference type="ARBA" id="ARBA00023015"/>
    </source>
</evidence>
<dbReference type="SUPFAM" id="SSF46689">
    <property type="entry name" value="Homeodomain-like"/>
    <property type="match status" value="1"/>
</dbReference>
<dbReference type="InterPro" id="IPR002078">
    <property type="entry name" value="Sigma_54_int"/>
</dbReference>
<evidence type="ECO:0000313" key="10">
    <source>
        <dbReference type="Proteomes" id="UP000019678"/>
    </source>
</evidence>
<dbReference type="SMART" id="SM00382">
    <property type="entry name" value="AAA"/>
    <property type="match status" value="1"/>
</dbReference>
<dbReference type="InterPro" id="IPR027417">
    <property type="entry name" value="P-loop_NTPase"/>
</dbReference>
<dbReference type="CDD" id="cd00009">
    <property type="entry name" value="AAA"/>
    <property type="match status" value="1"/>
</dbReference>
<keyword evidence="1" id="KW-0547">Nucleotide-binding</keyword>
<protein>
    <submittedName>
        <fullName evidence="9">Sigma54 specific transcriptional regulator with PAS sensor, Fis family</fullName>
    </submittedName>
</protein>
<dbReference type="EMBL" id="ASRX01000030">
    <property type="protein sequence ID" value="EYF04707.1"/>
    <property type="molecule type" value="Genomic_DNA"/>
</dbReference>
<feature type="compositionally biased region" description="Gly residues" evidence="6">
    <location>
        <begin position="401"/>
        <end position="421"/>
    </location>
</feature>
<evidence type="ECO:0000256" key="6">
    <source>
        <dbReference type="SAM" id="MobiDB-lite"/>
    </source>
</evidence>
<dbReference type="STRING" id="1192034.CAP_4182"/>
<dbReference type="PANTHER" id="PTHR32071">
    <property type="entry name" value="TRANSCRIPTIONAL REGULATORY PROTEIN"/>
    <property type="match status" value="1"/>
</dbReference>
<proteinExistence type="predicted"/>
<dbReference type="eggNOG" id="COG2204">
    <property type="taxonomic scope" value="Bacteria"/>
</dbReference>
<feature type="compositionally biased region" description="Basic and acidic residues" evidence="6">
    <location>
        <begin position="389"/>
        <end position="400"/>
    </location>
</feature>
<dbReference type="PROSITE" id="PS50006">
    <property type="entry name" value="FHA_DOMAIN"/>
    <property type="match status" value="1"/>
</dbReference>
<sequence length="487" mass="52732">MIPAPPAGSRRGPVTEVIDAQTGASIRRIRKLRVVVVDAPEAQDQGKSFVFAQDEVRIGTNPEADVPLRDPAVSREHLAVRLDPKGFALSDLGSTNGTFAGDLRIERVAITEDTLVRLGNTVLRLQPLSETVDQELSPRARFGRMMGASAAMREMFALLERVAASDLTVLIEGETGTGKELAAEGLHEASGRPGALVPVNCGAIPRELLESEMFGHEKGAFTGAVRERPGAFVAADRGTLFLDEVGELPLDMQAKILRALERREVKPVGSDRTRTVDVRIVAATNRSLAREVQAGKFRQDLYYRLAVVVVRVPPLRTRLEDIRLLVDHIQDEVARRRAAAGQPPIVPLDETAIAMLTRYDFPGNVRELRNIVERWAVLGAMAAPGDPGGTRREVEVRPKDGGGSGGGSAPAGGGAATSGGRGELEDELLRLPYHEAKDVWVERFERAYVDAILAQSGGNVSKAARDAGVDRRHLQRLMGRFGIKTNE</sequence>
<dbReference type="InterPro" id="IPR025944">
    <property type="entry name" value="Sigma_54_int_dom_CS"/>
</dbReference>
<dbReference type="PANTHER" id="PTHR32071:SF117">
    <property type="entry name" value="PTS-DEPENDENT DIHYDROXYACETONE KINASE OPERON REGULATORY PROTEIN-RELATED"/>
    <property type="match status" value="1"/>
</dbReference>
<dbReference type="PROSITE" id="PS50045">
    <property type="entry name" value="SIGMA54_INTERACT_4"/>
    <property type="match status" value="1"/>
</dbReference>
<dbReference type="GO" id="GO:0005524">
    <property type="term" value="F:ATP binding"/>
    <property type="evidence" value="ECO:0007669"/>
    <property type="project" value="UniProtKB-KW"/>
</dbReference>
<evidence type="ECO:0000256" key="2">
    <source>
        <dbReference type="ARBA" id="ARBA00022840"/>
    </source>
</evidence>
<dbReference type="InterPro" id="IPR000253">
    <property type="entry name" value="FHA_dom"/>
</dbReference>
<dbReference type="SUPFAM" id="SSF49879">
    <property type="entry name" value="SMAD/FHA domain"/>
    <property type="match status" value="1"/>
</dbReference>
<keyword evidence="3" id="KW-0805">Transcription regulation</keyword>
<feature type="domain" description="FHA" evidence="7">
    <location>
        <begin position="56"/>
        <end position="105"/>
    </location>
</feature>
<keyword evidence="10" id="KW-1185">Reference proteome</keyword>
<dbReference type="InterPro" id="IPR058031">
    <property type="entry name" value="AAA_lid_NorR"/>
</dbReference>
<dbReference type="GO" id="GO:0006355">
    <property type="term" value="P:regulation of DNA-templated transcription"/>
    <property type="evidence" value="ECO:0007669"/>
    <property type="project" value="InterPro"/>
</dbReference>
<dbReference type="Proteomes" id="UP000019678">
    <property type="component" value="Unassembled WGS sequence"/>
</dbReference>
<dbReference type="InterPro" id="IPR002197">
    <property type="entry name" value="HTH_Fis"/>
</dbReference>
<dbReference type="PRINTS" id="PR01590">
    <property type="entry name" value="HTHFIS"/>
</dbReference>
<dbReference type="InterPro" id="IPR008984">
    <property type="entry name" value="SMAD_FHA_dom_sf"/>
</dbReference>
<dbReference type="SUPFAM" id="SSF52540">
    <property type="entry name" value="P-loop containing nucleoside triphosphate hydrolases"/>
    <property type="match status" value="1"/>
</dbReference>
<dbReference type="Gene3D" id="1.10.10.60">
    <property type="entry name" value="Homeodomain-like"/>
    <property type="match status" value="1"/>
</dbReference>
<name>A0A017T6S1_9BACT</name>
<dbReference type="InterPro" id="IPR009057">
    <property type="entry name" value="Homeodomain-like_sf"/>
</dbReference>
<feature type="domain" description="Sigma-54 factor interaction" evidence="8">
    <location>
        <begin position="145"/>
        <end position="377"/>
    </location>
</feature>
<feature type="region of interest" description="Disordered" evidence="6">
    <location>
        <begin position="386"/>
        <end position="421"/>
    </location>
</feature>
<evidence type="ECO:0000256" key="5">
    <source>
        <dbReference type="ARBA" id="ARBA00023163"/>
    </source>
</evidence>
<dbReference type="OrthoDB" id="5484632at2"/>
<dbReference type="FunFam" id="3.40.50.300:FF:000006">
    <property type="entry name" value="DNA-binding transcriptional regulator NtrC"/>
    <property type="match status" value="1"/>
</dbReference>
<evidence type="ECO:0000256" key="1">
    <source>
        <dbReference type="ARBA" id="ARBA00022741"/>
    </source>
</evidence>
<dbReference type="Gene3D" id="1.10.8.60">
    <property type="match status" value="1"/>
</dbReference>
<dbReference type="Gene3D" id="2.60.200.20">
    <property type="match status" value="1"/>
</dbReference>
<comment type="caution">
    <text evidence="9">The sequence shown here is derived from an EMBL/GenBank/DDBJ whole genome shotgun (WGS) entry which is preliminary data.</text>
</comment>
<dbReference type="GO" id="GO:0043565">
    <property type="term" value="F:sequence-specific DNA binding"/>
    <property type="evidence" value="ECO:0007669"/>
    <property type="project" value="InterPro"/>
</dbReference>
<dbReference type="Pfam" id="PF00158">
    <property type="entry name" value="Sigma54_activat"/>
    <property type="match status" value="1"/>
</dbReference>
<evidence type="ECO:0000256" key="4">
    <source>
        <dbReference type="ARBA" id="ARBA00023125"/>
    </source>
</evidence>
<accession>A0A017T6S1</accession>
<evidence type="ECO:0000313" key="9">
    <source>
        <dbReference type="EMBL" id="EYF04707.1"/>
    </source>
</evidence>
<keyword evidence="5" id="KW-0804">Transcription</keyword>
<dbReference type="SMART" id="SM00240">
    <property type="entry name" value="FHA"/>
    <property type="match status" value="1"/>
</dbReference>